<evidence type="ECO:0000313" key="1">
    <source>
        <dbReference type="EMBL" id="MBX54442.1"/>
    </source>
</evidence>
<proteinExistence type="predicted"/>
<protein>
    <submittedName>
        <fullName evidence="1">Uncharacterized protein</fullName>
    </submittedName>
</protein>
<dbReference type="AlphaFoldDB" id="A0A2P2PID0"/>
<name>A0A2P2PID0_RHIMU</name>
<dbReference type="EMBL" id="GGEC01073958">
    <property type="protein sequence ID" value="MBX54442.1"/>
    <property type="molecule type" value="Transcribed_RNA"/>
</dbReference>
<accession>A0A2P2PID0</accession>
<organism evidence="1">
    <name type="scientific">Rhizophora mucronata</name>
    <name type="common">Asiatic mangrove</name>
    <dbReference type="NCBI Taxonomy" id="61149"/>
    <lineage>
        <taxon>Eukaryota</taxon>
        <taxon>Viridiplantae</taxon>
        <taxon>Streptophyta</taxon>
        <taxon>Embryophyta</taxon>
        <taxon>Tracheophyta</taxon>
        <taxon>Spermatophyta</taxon>
        <taxon>Magnoliopsida</taxon>
        <taxon>eudicotyledons</taxon>
        <taxon>Gunneridae</taxon>
        <taxon>Pentapetalae</taxon>
        <taxon>rosids</taxon>
        <taxon>fabids</taxon>
        <taxon>Malpighiales</taxon>
        <taxon>Rhizophoraceae</taxon>
        <taxon>Rhizophora</taxon>
    </lineage>
</organism>
<sequence length="34" mass="4050">MVFVWAIKYWSHVYPISCLQKAKRPWQFSAHAGL</sequence>
<reference evidence="1" key="1">
    <citation type="submission" date="2018-02" db="EMBL/GenBank/DDBJ databases">
        <title>Rhizophora mucronata_Transcriptome.</title>
        <authorList>
            <person name="Meera S.P."/>
            <person name="Sreeshan A."/>
            <person name="Augustine A."/>
        </authorList>
    </citation>
    <scope>NUCLEOTIDE SEQUENCE</scope>
    <source>
        <tissue evidence="1">Leaf</tissue>
    </source>
</reference>